<dbReference type="Pfam" id="PF00856">
    <property type="entry name" value="SET"/>
    <property type="match status" value="1"/>
</dbReference>
<keyword evidence="2" id="KW-0812">Transmembrane</keyword>
<dbReference type="SUPFAM" id="SSF82199">
    <property type="entry name" value="SET domain"/>
    <property type="match status" value="1"/>
</dbReference>
<feature type="compositionally biased region" description="Low complexity" evidence="1">
    <location>
        <begin position="619"/>
        <end position="629"/>
    </location>
</feature>
<accession>A0ABY8U2D6</accession>
<evidence type="ECO:0000259" key="3">
    <source>
        <dbReference type="PROSITE" id="PS50280"/>
    </source>
</evidence>
<feature type="transmembrane region" description="Helical" evidence="2">
    <location>
        <begin position="373"/>
        <end position="394"/>
    </location>
</feature>
<evidence type="ECO:0000313" key="4">
    <source>
        <dbReference type="EMBL" id="WIA15539.1"/>
    </source>
</evidence>
<organism evidence="4 5">
    <name type="scientific">Tetradesmus obliquus</name>
    <name type="common">Green alga</name>
    <name type="synonym">Acutodesmus obliquus</name>
    <dbReference type="NCBI Taxonomy" id="3088"/>
    <lineage>
        <taxon>Eukaryota</taxon>
        <taxon>Viridiplantae</taxon>
        <taxon>Chlorophyta</taxon>
        <taxon>core chlorophytes</taxon>
        <taxon>Chlorophyceae</taxon>
        <taxon>CS clade</taxon>
        <taxon>Sphaeropleales</taxon>
        <taxon>Scenedesmaceae</taxon>
        <taxon>Tetradesmus</taxon>
    </lineage>
</organism>
<keyword evidence="2" id="KW-0472">Membrane</keyword>
<keyword evidence="5" id="KW-1185">Reference proteome</keyword>
<feature type="compositionally biased region" description="Gly residues" evidence="1">
    <location>
        <begin position="653"/>
        <end position="662"/>
    </location>
</feature>
<dbReference type="Proteomes" id="UP001244341">
    <property type="component" value="Chromosome 6b"/>
</dbReference>
<dbReference type="PANTHER" id="PTHR12242:SF1">
    <property type="entry name" value="MYND-TYPE DOMAIN-CONTAINING PROTEIN"/>
    <property type="match status" value="1"/>
</dbReference>
<dbReference type="PROSITE" id="PS50280">
    <property type="entry name" value="SET"/>
    <property type="match status" value="1"/>
</dbReference>
<feature type="transmembrane region" description="Helical" evidence="2">
    <location>
        <begin position="464"/>
        <end position="483"/>
    </location>
</feature>
<evidence type="ECO:0000256" key="2">
    <source>
        <dbReference type="SAM" id="Phobius"/>
    </source>
</evidence>
<feature type="compositionally biased region" description="Low complexity" evidence="1">
    <location>
        <begin position="200"/>
        <end position="237"/>
    </location>
</feature>
<feature type="domain" description="SET" evidence="3">
    <location>
        <begin position="1"/>
        <end position="295"/>
    </location>
</feature>
<gene>
    <name evidence="4" type="ORF">OEZ85_002173</name>
</gene>
<feature type="region of interest" description="Disordered" evidence="1">
    <location>
        <begin position="196"/>
        <end position="243"/>
    </location>
</feature>
<reference evidence="4 5" key="1">
    <citation type="submission" date="2023-05" db="EMBL/GenBank/DDBJ databases">
        <title>A 100% complete, gapless, phased diploid assembly of the Scenedesmus obliquus UTEX 3031 genome.</title>
        <authorList>
            <person name="Biondi T.C."/>
            <person name="Hanschen E.R."/>
            <person name="Kwon T."/>
            <person name="Eng W."/>
            <person name="Kruse C.P.S."/>
            <person name="Koehler S.I."/>
            <person name="Kunde Y."/>
            <person name="Gleasner C.D."/>
            <person name="You Mak K.T."/>
            <person name="Polle J."/>
            <person name="Hovde B.T."/>
            <person name="Starkenburg S.R."/>
        </authorList>
    </citation>
    <scope>NUCLEOTIDE SEQUENCE [LARGE SCALE GENOMIC DNA]</scope>
    <source>
        <strain evidence="4 5">DOE0152z</strain>
    </source>
</reference>
<feature type="transmembrane region" description="Helical" evidence="2">
    <location>
        <begin position="400"/>
        <end position="423"/>
    </location>
</feature>
<dbReference type="InterPro" id="IPR001214">
    <property type="entry name" value="SET_dom"/>
</dbReference>
<dbReference type="InterPro" id="IPR046341">
    <property type="entry name" value="SET_dom_sf"/>
</dbReference>
<dbReference type="EMBL" id="CP126213">
    <property type="protein sequence ID" value="WIA15539.1"/>
    <property type="molecule type" value="Genomic_DNA"/>
</dbReference>
<feature type="transmembrane region" description="Helical" evidence="2">
    <location>
        <begin position="520"/>
        <end position="539"/>
    </location>
</feature>
<proteinExistence type="predicted"/>
<feature type="transmembrane region" description="Helical" evidence="2">
    <location>
        <begin position="559"/>
        <end position="582"/>
    </location>
</feature>
<dbReference type="CDD" id="cd10527">
    <property type="entry name" value="SET_LSMT"/>
    <property type="match status" value="1"/>
</dbReference>
<evidence type="ECO:0000313" key="5">
    <source>
        <dbReference type="Proteomes" id="UP001244341"/>
    </source>
</evidence>
<dbReference type="InterPro" id="IPR049352">
    <property type="entry name" value="Rost"/>
</dbReference>
<dbReference type="Pfam" id="PF21534">
    <property type="entry name" value="Rost"/>
    <property type="match status" value="1"/>
</dbReference>
<evidence type="ECO:0000256" key="1">
    <source>
        <dbReference type="SAM" id="MobiDB-lite"/>
    </source>
</evidence>
<protein>
    <recommendedName>
        <fullName evidence="3">SET domain-containing protein</fullName>
    </recommendedName>
</protein>
<name>A0ABY8U2D6_TETOB</name>
<dbReference type="Gene3D" id="3.90.1410.10">
    <property type="entry name" value="set domain protein methyltransferase, domain 1"/>
    <property type="match status" value="1"/>
</dbReference>
<dbReference type="PANTHER" id="PTHR12242">
    <property type="entry name" value="OS02G0130600 PROTEIN-RELATED"/>
    <property type="match status" value="1"/>
</dbReference>
<keyword evidence="2" id="KW-1133">Transmembrane helix</keyword>
<feature type="region of interest" description="Disordered" evidence="1">
    <location>
        <begin position="619"/>
        <end position="674"/>
    </location>
</feature>
<sequence length="674" mass="72116">MVICYAARQLVHIFDWLGYRGLIAWADLSPGDVVVSVPLHNILQVPRQLTSAAAAAAAAAALEAWQQQHGVLPAALLDLILDPGRPWEAKLVAWLLHLKATEPQGSFWQCYCQALPAAEDTLSFFCYSEQQVEQLQFSTWKALAQKQRELLHEVQQACEPLYTGSSSSSNSSSMQAPAAGDVAWALSMVKSRTFGRQLPQQQQQQHNAGSPAQRAPPQGPAAAEPAAAAAAAELEPGGSDDDDSNVVLLMVPFIDMINHSPANNCSFSCDWSNGCFEIVCAEPILAGSEVTISYGSNKSNLALLSCYAFFIPGNPGDAQLLRPIFKGCLAAADGITGKAGVPAAAAPLTWFAWDLVEADDLYAAPLLGTALLALYRALQFAVFLSVIVFGNTVYQPAGGAFFLYFTNWTFVLFGCTALLGTVLTAREALRQRRPAIPCIEPSQPACHQAGAAPGWSGANRCYHLMLETACAASIMLTIFYWVADYVPGSSIRLDNPFKHGVSAGLLLLDLALSRAPLVSYHLQVVVGCGSIYMVFLWIYRTVSGVWVYRALDWAKPLAPVYYTALPLLLILAFVVMFLVVCVREALINRRSRPAGSRAGCDVATITASPTPHREFSFSKAASSKALTSPKKSKKQLQELAVQQEDIGSSAGSSGVGSTGATGGPPSPTVAILMK</sequence>